<organism evidence="1 2">
    <name type="scientific">Sorghum bicolor</name>
    <name type="common">Sorghum</name>
    <name type="synonym">Sorghum vulgare</name>
    <dbReference type="NCBI Taxonomy" id="4558"/>
    <lineage>
        <taxon>Eukaryota</taxon>
        <taxon>Viridiplantae</taxon>
        <taxon>Streptophyta</taxon>
        <taxon>Embryophyta</taxon>
        <taxon>Tracheophyta</taxon>
        <taxon>Spermatophyta</taxon>
        <taxon>Magnoliopsida</taxon>
        <taxon>Liliopsida</taxon>
        <taxon>Poales</taxon>
        <taxon>Poaceae</taxon>
        <taxon>PACMAD clade</taxon>
        <taxon>Panicoideae</taxon>
        <taxon>Andropogonodae</taxon>
        <taxon>Andropogoneae</taxon>
        <taxon>Sorghinae</taxon>
        <taxon>Sorghum</taxon>
    </lineage>
</organism>
<comment type="caution">
    <text evidence="1">The sequence shown here is derived from an EMBL/GenBank/DDBJ whole genome shotgun (WGS) entry which is preliminary data.</text>
</comment>
<protein>
    <submittedName>
        <fullName evidence="1">Uncharacterized protein</fullName>
    </submittedName>
</protein>
<evidence type="ECO:0000313" key="2">
    <source>
        <dbReference type="Proteomes" id="UP000807115"/>
    </source>
</evidence>
<reference evidence="1" key="2">
    <citation type="submission" date="2020-10" db="EMBL/GenBank/DDBJ databases">
        <authorList>
            <person name="Cooper E.A."/>
            <person name="Brenton Z.W."/>
            <person name="Flinn B.S."/>
            <person name="Jenkins J."/>
            <person name="Shu S."/>
            <person name="Flowers D."/>
            <person name="Luo F."/>
            <person name="Wang Y."/>
            <person name="Xia P."/>
            <person name="Barry K."/>
            <person name="Daum C."/>
            <person name="Lipzen A."/>
            <person name="Yoshinaga Y."/>
            <person name="Schmutz J."/>
            <person name="Saski C."/>
            <person name="Vermerris W."/>
            <person name="Kresovich S."/>
        </authorList>
    </citation>
    <scope>NUCLEOTIDE SEQUENCE</scope>
</reference>
<evidence type="ECO:0000313" key="1">
    <source>
        <dbReference type="EMBL" id="KAG0513427.1"/>
    </source>
</evidence>
<gene>
    <name evidence="1" type="ORF">BDA96_10G101400</name>
</gene>
<dbReference type="EMBL" id="CM027689">
    <property type="protein sequence ID" value="KAG0513427.1"/>
    <property type="molecule type" value="Genomic_DNA"/>
</dbReference>
<dbReference type="AlphaFoldDB" id="A0A921Q3C0"/>
<proteinExistence type="predicted"/>
<sequence>MQPNLFFSFTSRDLFPIEASFPFLNSSQLNYGRGRLPFAAPSLCTPSPCRRTPPPHHPLVVWIYSVLRASPSPYVARVGLQCAIRFPLAICRSHRSAALCLPPPRHTLATRSLARFAPHPRRTSAAPVSSALPALPLGRNGPPCRSTPLWRADRLHCAILPS</sequence>
<name>A0A921Q3C0_SORBI</name>
<accession>A0A921Q3C0</accession>
<reference evidence="1" key="1">
    <citation type="journal article" date="2019" name="BMC Genomics">
        <title>A new reference genome for Sorghum bicolor reveals high levels of sequence similarity between sweet and grain genotypes: implications for the genetics of sugar metabolism.</title>
        <authorList>
            <person name="Cooper E.A."/>
            <person name="Brenton Z.W."/>
            <person name="Flinn B.S."/>
            <person name="Jenkins J."/>
            <person name="Shu S."/>
            <person name="Flowers D."/>
            <person name="Luo F."/>
            <person name="Wang Y."/>
            <person name="Xia P."/>
            <person name="Barry K."/>
            <person name="Daum C."/>
            <person name="Lipzen A."/>
            <person name="Yoshinaga Y."/>
            <person name="Schmutz J."/>
            <person name="Saski C."/>
            <person name="Vermerris W."/>
            <person name="Kresovich S."/>
        </authorList>
    </citation>
    <scope>NUCLEOTIDE SEQUENCE</scope>
</reference>
<dbReference type="Proteomes" id="UP000807115">
    <property type="component" value="Chromosome 10"/>
</dbReference>